<accession>A0AAD5PEP8</accession>
<dbReference type="Proteomes" id="UP001209540">
    <property type="component" value="Unassembled WGS sequence"/>
</dbReference>
<sequence length="244" mass="27186">MPSETIFVESCHDKTSIETRITFNGNVNGATATAPAVILAHPYGPLGGNMRNNVIIALHNYFASKGYVTVCINFRGCGHSKGRTSWTGMPERGDYEAVIQYLKTSSPCKLSHLIIGGYSFGSMIAASLRPSSEDFDIPYSYLLISYPVSVQWALTTVRNSFFTQQINGLLRPAATTTGFEGSNHKVLVLYGDHDQFTGVRSYQNWLKNAGQHVESVIIPEADHFWFEHENNLVRKVNDWIVRAF</sequence>
<comment type="caution">
    <text evidence="2">The sequence shown here is derived from an EMBL/GenBank/DDBJ whole genome shotgun (WGS) entry which is preliminary data.</text>
</comment>
<dbReference type="AlphaFoldDB" id="A0AAD5PEP8"/>
<evidence type="ECO:0000259" key="1">
    <source>
        <dbReference type="Pfam" id="PF02129"/>
    </source>
</evidence>
<dbReference type="InterPro" id="IPR000383">
    <property type="entry name" value="Xaa-Pro-like_dom"/>
</dbReference>
<dbReference type="InterPro" id="IPR029058">
    <property type="entry name" value="AB_hydrolase_fold"/>
</dbReference>
<proteinExistence type="predicted"/>
<dbReference type="PANTHER" id="PTHR42103">
    <property type="entry name" value="ALPHA/BETA-HYDROLASES SUPERFAMILY PROTEIN"/>
    <property type="match status" value="1"/>
</dbReference>
<dbReference type="PANTHER" id="PTHR42103:SF2">
    <property type="entry name" value="AB HYDROLASE-1 DOMAIN-CONTAINING PROTEIN"/>
    <property type="match status" value="1"/>
</dbReference>
<organism evidence="2 3">
    <name type="scientific">Phascolomyces articulosus</name>
    <dbReference type="NCBI Taxonomy" id="60185"/>
    <lineage>
        <taxon>Eukaryota</taxon>
        <taxon>Fungi</taxon>
        <taxon>Fungi incertae sedis</taxon>
        <taxon>Mucoromycota</taxon>
        <taxon>Mucoromycotina</taxon>
        <taxon>Mucoromycetes</taxon>
        <taxon>Mucorales</taxon>
        <taxon>Lichtheimiaceae</taxon>
        <taxon>Phascolomyces</taxon>
    </lineage>
</organism>
<reference evidence="2" key="2">
    <citation type="submission" date="2023-02" db="EMBL/GenBank/DDBJ databases">
        <authorList>
            <consortium name="DOE Joint Genome Institute"/>
            <person name="Mondo S.J."/>
            <person name="Chang Y."/>
            <person name="Wang Y."/>
            <person name="Ahrendt S."/>
            <person name="Andreopoulos W."/>
            <person name="Barry K."/>
            <person name="Beard J."/>
            <person name="Benny G.L."/>
            <person name="Blankenship S."/>
            <person name="Bonito G."/>
            <person name="Cuomo C."/>
            <person name="Desiro A."/>
            <person name="Gervers K.A."/>
            <person name="Hundley H."/>
            <person name="Kuo A."/>
            <person name="LaButti K."/>
            <person name="Lang B.F."/>
            <person name="Lipzen A."/>
            <person name="O'Donnell K."/>
            <person name="Pangilinan J."/>
            <person name="Reynolds N."/>
            <person name="Sandor L."/>
            <person name="Smith M.W."/>
            <person name="Tsang A."/>
            <person name="Grigoriev I.V."/>
            <person name="Stajich J.E."/>
            <person name="Spatafora J.W."/>
        </authorList>
    </citation>
    <scope>NUCLEOTIDE SEQUENCE</scope>
    <source>
        <strain evidence="2">RSA 2281</strain>
    </source>
</reference>
<keyword evidence="3" id="KW-1185">Reference proteome</keyword>
<dbReference type="Pfam" id="PF02129">
    <property type="entry name" value="Peptidase_S15"/>
    <property type="match status" value="1"/>
</dbReference>
<feature type="domain" description="Xaa-Pro dipeptidyl-peptidase-like" evidence="1">
    <location>
        <begin position="31"/>
        <end position="120"/>
    </location>
</feature>
<name>A0AAD5PEP8_9FUNG</name>
<reference evidence="2" key="1">
    <citation type="journal article" date="2022" name="IScience">
        <title>Evolution of zygomycete secretomes and the origins of terrestrial fungal ecologies.</title>
        <authorList>
            <person name="Chang Y."/>
            <person name="Wang Y."/>
            <person name="Mondo S."/>
            <person name="Ahrendt S."/>
            <person name="Andreopoulos W."/>
            <person name="Barry K."/>
            <person name="Beard J."/>
            <person name="Benny G.L."/>
            <person name="Blankenship S."/>
            <person name="Bonito G."/>
            <person name="Cuomo C."/>
            <person name="Desiro A."/>
            <person name="Gervers K.A."/>
            <person name="Hundley H."/>
            <person name="Kuo A."/>
            <person name="LaButti K."/>
            <person name="Lang B.F."/>
            <person name="Lipzen A."/>
            <person name="O'Donnell K."/>
            <person name="Pangilinan J."/>
            <person name="Reynolds N."/>
            <person name="Sandor L."/>
            <person name="Smith M.E."/>
            <person name="Tsang A."/>
            <person name="Grigoriev I.V."/>
            <person name="Stajich J.E."/>
            <person name="Spatafora J.W."/>
        </authorList>
    </citation>
    <scope>NUCLEOTIDE SEQUENCE</scope>
    <source>
        <strain evidence="2">RSA 2281</strain>
    </source>
</reference>
<dbReference type="SUPFAM" id="SSF53474">
    <property type="entry name" value="alpha/beta-Hydrolases"/>
    <property type="match status" value="1"/>
</dbReference>
<dbReference type="Gene3D" id="3.40.50.1820">
    <property type="entry name" value="alpha/beta hydrolase"/>
    <property type="match status" value="1"/>
</dbReference>
<gene>
    <name evidence="2" type="ORF">BDA99DRAFT_84401</name>
</gene>
<evidence type="ECO:0000313" key="2">
    <source>
        <dbReference type="EMBL" id="KAI9260526.1"/>
    </source>
</evidence>
<dbReference type="EMBL" id="JAIXMP010000016">
    <property type="protein sequence ID" value="KAI9260526.1"/>
    <property type="molecule type" value="Genomic_DNA"/>
</dbReference>
<dbReference type="GO" id="GO:0016787">
    <property type="term" value="F:hydrolase activity"/>
    <property type="evidence" value="ECO:0007669"/>
    <property type="project" value="UniProtKB-KW"/>
</dbReference>
<protein>
    <submittedName>
        <fullName evidence="2">Alpha/Beta hydrolase protein</fullName>
    </submittedName>
</protein>
<evidence type="ECO:0000313" key="3">
    <source>
        <dbReference type="Proteomes" id="UP001209540"/>
    </source>
</evidence>
<keyword evidence="2" id="KW-0378">Hydrolase</keyword>